<dbReference type="AlphaFoldDB" id="A0A6A6XA63"/>
<dbReference type="EMBL" id="MU001940">
    <property type="protein sequence ID" value="KAF2793151.1"/>
    <property type="molecule type" value="Genomic_DNA"/>
</dbReference>
<keyword evidence="2" id="KW-1185">Reference proteome</keyword>
<protein>
    <submittedName>
        <fullName evidence="1">Uncharacterized protein</fullName>
    </submittedName>
</protein>
<evidence type="ECO:0000313" key="1">
    <source>
        <dbReference type="EMBL" id="KAF2793151.1"/>
    </source>
</evidence>
<name>A0A6A6XA63_9PLEO</name>
<reference evidence="1" key="1">
    <citation type="journal article" date="2020" name="Stud. Mycol.">
        <title>101 Dothideomycetes genomes: a test case for predicting lifestyles and emergence of pathogens.</title>
        <authorList>
            <person name="Haridas S."/>
            <person name="Albert R."/>
            <person name="Binder M."/>
            <person name="Bloem J."/>
            <person name="Labutti K."/>
            <person name="Salamov A."/>
            <person name="Andreopoulos B."/>
            <person name="Baker S."/>
            <person name="Barry K."/>
            <person name="Bills G."/>
            <person name="Bluhm B."/>
            <person name="Cannon C."/>
            <person name="Castanera R."/>
            <person name="Culley D."/>
            <person name="Daum C."/>
            <person name="Ezra D."/>
            <person name="Gonzalez J."/>
            <person name="Henrissat B."/>
            <person name="Kuo A."/>
            <person name="Liang C."/>
            <person name="Lipzen A."/>
            <person name="Lutzoni F."/>
            <person name="Magnuson J."/>
            <person name="Mondo S."/>
            <person name="Nolan M."/>
            <person name="Ohm R."/>
            <person name="Pangilinan J."/>
            <person name="Park H.-J."/>
            <person name="Ramirez L."/>
            <person name="Alfaro M."/>
            <person name="Sun H."/>
            <person name="Tritt A."/>
            <person name="Yoshinaga Y."/>
            <person name="Zwiers L.-H."/>
            <person name="Turgeon B."/>
            <person name="Goodwin S."/>
            <person name="Spatafora J."/>
            <person name="Crous P."/>
            <person name="Grigoriev I."/>
        </authorList>
    </citation>
    <scope>NUCLEOTIDE SEQUENCE</scope>
    <source>
        <strain evidence="1">CBS 109.77</strain>
    </source>
</reference>
<gene>
    <name evidence="1" type="ORF">K505DRAFT_325666</name>
</gene>
<organism evidence="1 2">
    <name type="scientific">Melanomma pulvis-pyrius CBS 109.77</name>
    <dbReference type="NCBI Taxonomy" id="1314802"/>
    <lineage>
        <taxon>Eukaryota</taxon>
        <taxon>Fungi</taxon>
        <taxon>Dikarya</taxon>
        <taxon>Ascomycota</taxon>
        <taxon>Pezizomycotina</taxon>
        <taxon>Dothideomycetes</taxon>
        <taxon>Pleosporomycetidae</taxon>
        <taxon>Pleosporales</taxon>
        <taxon>Melanommataceae</taxon>
        <taxon>Melanomma</taxon>
    </lineage>
</organism>
<accession>A0A6A6XA63</accession>
<evidence type="ECO:0000313" key="2">
    <source>
        <dbReference type="Proteomes" id="UP000799757"/>
    </source>
</evidence>
<sequence>MMRRRRVKSHPTPQRTVPLRSTALCGLCLALASAHHHLLPRLSPIPNLSACPPCNQPSSQPYQRQPTPIAK</sequence>
<proteinExistence type="predicted"/>
<dbReference type="Proteomes" id="UP000799757">
    <property type="component" value="Unassembled WGS sequence"/>
</dbReference>